<evidence type="ECO:0000256" key="1">
    <source>
        <dbReference type="SAM" id="Phobius"/>
    </source>
</evidence>
<dbReference type="PANTHER" id="PTHR38794">
    <property type="entry name" value="INTEGRAL MEMBRANE PROTEIN"/>
    <property type="match status" value="1"/>
</dbReference>
<proteinExistence type="predicted"/>
<feature type="transmembrane region" description="Helical" evidence="1">
    <location>
        <begin position="12"/>
        <end position="30"/>
    </location>
</feature>
<keyword evidence="4" id="KW-1185">Reference proteome</keyword>
<evidence type="ECO:0000259" key="2">
    <source>
        <dbReference type="Pfam" id="PF20684"/>
    </source>
</evidence>
<name>A0A6G1KA14_9PLEO</name>
<accession>A0A6G1KA14</accession>
<feature type="transmembrane region" description="Helical" evidence="1">
    <location>
        <begin position="126"/>
        <end position="146"/>
    </location>
</feature>
<feature type="transmembrane region" description="Helical" evidence="1">
    <location>
        <begin position="88"/>
        <end position="106"/>
    </location>
</feature>
<keyword evidence="1" id="KW-0472">Membrane</keyword>
<feature type="non-terminal residue" evidence="3">
    <location>
        <position position="1"/>
    </location>
</feature>
<dbReference type="AlphaFoldDB" id="A0A6G1KA14"/>
<dbReference type="OrthoDB" id="3918601at2759"/>
<dbReference type="EMBL" id="MU005770">
    <property type="protein sequence ID" value="KAF2709736.1"/>
    <property type="molecule type" value="Genomic_DNA"/>
</dbReference>
<dbReference type="Proteomes" id="UP000799428">
    <property type="component" value="Unassembled WGS sequence"/>
</dbReference>
<feature type="transmembrane region" description="Helical" evidence="1">
    <location>
        <begin position="166"/>
        <end position="191"/>
    </location>
</feature>
<dbReference type="InterPro" id="IPR049326">
    <property type="entry name" value="Rhodopsin_dom_fungi"/>
</dbReference>
<dbReference type="Pfam" id="PF20684">
    <property type="entry name" value="Fung_rhodopsin"/>
    <property type="match status" value="1"/>
</dbReference>
<feature type="transmembrane region" description="Helical" evidence="1">
    <location>
        <begin position="203"/>
        <end position="228"/>
    </location>
</feature>
<evidence type="ECO:0000313" key="4">
    <source>
        <dbReference type="Proteomes" id="UP000799428"/>
    </source>
</evidence>
<feature type="domain" description="Rhodopsin" evidence="2">
    <location>
        <begin position="32"/>
        <end position="264"/>
    </location>
</feature>
<organism evidence="3 4">
    <name type="scientific">Pleomassaria siparia CBS 279.74</name>
    <dbReference type="NCBI Taxonomy" id="1314801"/>
    <lineage>
        <taxon>Eukaryota</taxon>
        <taxon>Fungi</taxon>
        <taxon>Dikarya</taxon>
        <taxon>Ascomycota</taxon>
        <taxon>Pezizomycotina</taxon>
        <taxon>Dothideomycetes</taxon>
        <taxon>Pleosporomycetidae</taxon>
        <taxon>Pleosporales</taxon>
        <taxon>Pleomassariaceae</taxon>
        <taxon>Pleomassaria</taxon>
    </lineage>
</organism>
<evidence type="ECO:0000313" key="3">
    <source>
        <dbReference type="EMBL" id="KAF2709736.1"/>
    </source>
</evidence>
<feature type="non-terminal residue" evidence="3">
    <location>
        <position position="281"/>
    </location>
</feature>
<feature type="transmembrane region" description="Helical" evidence="1">
    <location>
        <begin position="50"/>
        <end position="68"/>
    </location>
</feature>
<reference evidence="3" key="1">
    <citation type="journal article" date="2020" name="Stud. Mycol.">
        <title>101 Dothideomycetes genomes: a test case for predicting lifestyles and emergence of pathogens.</title>
        <authorList>
            <person name="Haridas S."/>
            <person name="Albert R."/>
            <person name="Binder M."/>
            <person name="Bloem J."/>
            <person name="Labutti K."/>
            <person name="Salamov A."/>
            <person name="Andreopoulos B."/>
            <person name="Baker S."/>
            <person name="Barry K."/>
            <person name="Bills G."/>
            <person name="Bluhm B."/>
            <person name="Cannon C."/>
            <person name="Castanera R."/>
            <person name="Culley D."/>
            <person name="Daum C."/>
            <person name="Ezra D."/>
            <person name="Gonzalez J."/>
            <person name="Henrissat B."/>
            <person name="Kuo A."/>
            <person name="Liang C."/>
            <person name="Lipzen A."/>
            <person name="Lutzoni F."/>
            <person name="Magnuson J."/>
            <person name="Mondo S."/>
            <person name="Nolan M."/>
            <person name="Ohm R."/>
            <person name="Pangilinan J."/>
            <person name="Park H.-J."/>
            <person name="Ramirez L."/>
            <person name="Alfaro M."/>
            <person name="Sun H."/>
            <person name="Tritt A."/>
            <person name="Yoshinaga Y."/>
            <person name="Zwiers L.-H."/>
            <person name="Turgeon B."/>
            <person name="Goodwin S."/>
            <person name="Spatafora J."/>
            <person name="Crous P."/>
            <person name="Grigoriev I."/>
        </authorList>
    </citation>
    <scope>NUCLEOTIDE SEQUENCE</scope>
    <source>
        <strain evidence="3">CBS 279.74</strain>
    </source>
</reference>
<keyword evidence="1" id="KW-0812">Transmembrane</keyword>
<sequence>PLHRLSTDDRGSIIIIVAYSWIFITVIVGVIRFTQTWKQKLSFRVDDSTFLLGAVSAFAVVSSVFAHLSANGGLGKRMKMVDERDLEYFYKMMWVAELTGIVAMTFAKTSITLLSHRVSPRKPYQYYSMLGIVAIWSMLSLFGIGFQCGVPHPWVYVPSNCPGRRVLLYPIIVLNILTDALLALWIVPTLIRLLMDTGKRVTVVILFGARLLVCGFAIVQLVSVAQYIRKADVTYNSLGNILWGLCTAHLSVLLATVPRTNRFIEALQTMHTSTLITEYEL</sequence>
<protein>
    <recommendedName>
        <fullName evidence="2">Rhodopsin domain-containing protein</fullName>
    </recommendedName>
</protein>
<gene>
    <name evidence="3" type="ORF">K504DRAFT_347471</name>
</gene>
<dbReference type="PANTHER" id="PTHR38794:SF3">
    <property type="entry name" value="INTEGRAL MEMBRANE PROTEIN"/>
    <property type="match status" value="1"/>
</dbReference>
<keyword evidence="1" id="KW-1133">Transmembrane helix</keyword>
<feature type="transmembrane region" description="Helical" evidence="1">
    <location>
        <begin position="240"/>
        <end position="257"/>
    </location>
</feature>